<dbReference type="PANTHER" id="PTHR31580:SF30">
    <property type="entry name" value="FILAMENT-LIKE PLANT PROTEIN 5"/>
    <property type="match status" value="1"/>
</dbReference>
<feature type="coiled-coil region" evidence="3">
    <location>
        <begin position="354"/>
        <end position="381"/>
    </location>
</feature>
<feature type="region of interest" description="Disordered" evidence="4">
    <location>
        <begin position="969"/>
        <end position="1000"/>
    </location>
</feature>
<evidence type="ECO:0000313" key="5">
    <source>
        <dbReference type="EMBL" id="ESQ53476.1"/>
    </source>
</evidence>
<dbReference type="InterPro" id="IPR008587">
    <property type="entry name" value="FPP_plant"/>
</dbReference>
<evidence type="ECO:0000256" key="1">
    <source>
        <dbReference type="ARBA" id="ARBA00005921"/>
    </source>
</evidence>
<dbReference type="AlphaFoldDB" id="V4P2A0"/>
<dbReference type="OrthoDB" id="1926355at2759"/>
<feature type="coiled-coil region" evidence="3">
    <location>
        <begin position="740"/>
        <end position="837"/>
    </location>
</feature>
<dbReference type="KEGG" id="eus:EUTSA_v10024308mg"/>
<evidence type="ECO:0008006" key="7">
    <source>
        <dbReference type="Google" id="ProtNLM"/>
    </source>
</evidence>
<feature type="compositionally biased region" description="Basic and acidic residues" evidence="4">
    <location>
        <begin position="460"/>
        <end position="469"/>
    </location>
</feature>
<dbReference type="STRING" id="72664.V4P2A0"/>
<dbReference type="eggNOG" id="ENOG502QU34">
    <property type="taxonomic scope" value="Eukaryota"/>
</dbReference>
<reference evidence="5 6" key="1">
    <citation type="journal article" date="2013" name="Front. Plant Sci.">
        <title>The Reference Genome of the Halophytic Plant Eutrema salsugineum.</title>
        <authorList>
            <person name="Yang R."/>
            <person name="Jarvis D.E."/>
            <person name="Chen H."/>
            <person name="Beilstein M.A."/>
            <person name="Grimwood J."/>
            <person name="Jenkins J."/>
            <person name="Shu S."/>
            <person name="Prochnik S."/>
            <person name="Xin M."/>
            <person name="Ma C."/>
            <person name="Schmutz J."/>
            <person name="Wing R.A."/>
            <person name="Mitchell-Olds T."/>
            <person name="Schumaker K.S."/>
            <person name="Wang X."/>
        </authorList>
    </citation>
    <scope>NUCLEOTIDE SEQUENCE [LARGE SCALE GENOMIC DNA]</scope>
</reference>
<dbReference type="Pfam" id="PF05911">
    <property type="entry name" value="FPP"/>
    <property type="match status" value="1"/>
</dbReference>
<feature type="region of interest" description="Disordered" evidence="4">
    <location>
        <begin position="908"/>
        <end position="940"/>
    </location>
</feature>
<protein>
    <recommendedName>
        <fullName evidence="7">Filament-like plant protein 4</fullName>
    </recommendedName>
</protein>
<keyword evidence="6" id="KW-1185">Reference proteome</keyword>
<feature type="region of interest" description="Disordered" evidence="4">
    <location>
        <begin position="1"/>
        <end position="21"/>
    </location>
</feature>
<accession>V4P2A0</accession>
<feature type="region of interest" description="Disordered" evidence="4">
    <location>
        <begin position="407"/>
        <end position="477"/>
    </location>
</feature>
<evidence type="ECO:0000256" key="2">
    <source>
        <dbReference type="ARBA" id="ARBA00023054"/>
    </source>
</evidence>
<feature type="coiled-coil region" evidence="3">
    <location>
        <begin position="178"/>
        <end position="247"/>
    </location>
</feature>
<dbReference type="Gramene" id="ESQ53476">
    <property type="protein sequence ID" value="ESQ53476"/>
    <property type="gene ID" value="EUTSA_v10024308mg"/>
</dbReference>
<evidence type="ECO:0000313" key="6">
    <source>
        <dbReference type="Proteomes" id="UP000030689"/>
    </source>
</evidence>
<gene>
    <name evidence="5" type="ORF">EUTSA_v10024308mg</name>
</gene>
<evidence type="ECO:0000256" key="3">
    <source>
        <dbReference type="SAM" id="Coils"/>
    </source>
</evidence>
<evidence type="ECO:0000256" key="4">
    <source>
        <dbReference type="SAM" id="MobiDB-lite"/>
    </source>
</evidence>
<sequence>MDGRSWPWKRKSSDKVTTEKPVVGNESTNVCSLSYLASLENQEKCKNTNYVQIPMDSYTHMSRMEDQVKLFEGEVKDLKEKLTLAHSEIKTKECLILQHAKVAEEAVSGWEKADAETLALKRQLESVTLLKLTAEDRASHLDDALKECTRQIRIVKDESDQKLQDVVLAKTTHWDKIKAELEGKIDELSQGLHRAASDNAALTRSLQDRSEIIVRIREEWSKTEADVEKLKTNIQLAEKEISSLKYDVHVASKELEIRNEEKNMSLKSAEIANKQHLEGVKKIAKLEAECQRLRGLLRKKLPGPAAMAQMKLEVESLGHEFTDPRELRSIAQNSCHSAKDTSADHRWEECKRENAHLTRRTLEMEEEIQKLKELLAARNSELQVSRNVCAKTIGKLKTLEGQLHMFNSDKNAPKSNSRNLSESPFSGHDHNYPPSVTSVSEDGFDEEGSSSECGLATSTDSHKVRKENADGSSKSRISNRLELMDDFLEIEKLAASDPDGANSASKSSVCSSKSVGKQFASKSSEQDDTALGQLLMVLRSRISREFESQEGISIEKIVEATKLSIQEMQGSSPKQLSSLLFEVSDETLEKHVLSSQDIGNSKKMHKNTTEQDLEAAVSNIYNFIRSTTKEATQTQEMHGSGLSESLEDFYSLVSKYRTGESSLSDLILELSHISVLASNLNNGALGLKYHIKGTSAAEVTLLEKEVEESGSDPLGDTFAKTEDHRVDNLSNGHELEDSSCKSLLKEVEELKLERENIASELSRCLQNLESTKAGLEEKEKLISELKTQLTSSGNLQSLAETQLKCVTESYKSLELRTKDLEAQVKSLEGDTERLEMALSTEKQGHEETLAKCRDLQEKMQRNETCIKCSSLISQSGLQHNQEKDIASATEKLAACQVTIHLLSQQLQSLQPQSNQNPKSQSLEKKLQHHKTSEAAPNSAIDDRLHDHIIQPSHSFRHTVNPTVHAIIKSSSVSSSSKEDNEKHTRGLGRFFSSKPKNNGR</sequence>
<feature type="compositionally biased region" description="Polar residues" evidence="4">
    <location>
        <begin position="408"/>
        <end position="424"/>
    </location>
</feature>
<comment type="similarity">
    <text evidence="1">Belongs to the FPP family.</text>
</comment>
<dbReference type="PANTHER" id="PTHR31580">
    <property type="entry name" value="FILAMENT-LIKE PLANT PROTEIN 4"/>
    <property type="match status" value="1"/>
</dbReference>
<keyword evidence="2 3" id="KW-0175">Coiled coil</keyword>
<dbReference type="EMBL" id="KI517384">
    <property type="protein sequence ID" value="ESQ53476.1"/>
    <property type="molecule type" value="Genomic_DNA"/>
</dbReference>
<dbReference type="Proteomes" id="UP000030689">
    <property type="component" value="Unassembled WGS sequence"/>
</dbReference>
<name>V4P2A0_EUTSA</name>
<dbReference type="OMA" id="THMSRME"/>
<feature type="compositionally biased region" description="Low complexity" evidence="4">
    <location>
        <begin position="908"/>
        <end position="920"/>
    </location>
</feature>
<organism evidence="5 6">
    <name type="scientific">Eutrema salsugineum</name>
    <name type="common">Saltwater cress</name>
    <name type="synonym">Sisymbrium salsugineum</name>
    <dbReference type="NCBI Taxonomy" id="72664"/>
    <lineage>
        <taxon>Eukaryota</taxon>
        <taxon>Viridiplantae</taxon>
        <taxon>Streptophyta</taxon>
        <taxon>Embryophyta</taxon>
        <taxon>Tracheophyta</taxon>
        <taxon>Spermatophyta</taxon>
        <taxon>Magnoliopsida</taxon>
        <taxon>eudicotyledons</taxon>
        <taxon>Gunneridae</taxon>
        <taxon>Pentapetalae</taxon>
        <taxon>rosids</taxon>
        <taxon>malvids</taxon>
        <taxon>Brassicales</taxon>
        <taxon>Brassicaceae</taxon>
        <taxon>Eutremeae</taxon>
        <taxon>Eutrema</taxon>
    </lineage>
</organism>
<proteinExistence type="inferred from homology"/>